<evidence type="ECO:0000259" key="1">
    <source>
        <dbReference type="Pfam" id="PF16543"/>
    </source>
</evidence>
<name>A0AAW1PWR6_9CHLO</name>
<evidence type="ECO:0000313" key="3">
    <source>
        <dbReference type="Proteomes" id="UP001489004"/>
    </source>
</evidence>
<feature type="domain" description="ZC3H15/TMA46 family C-terminal" evidence="1">
    <location>
        <begin position="14"/>
        <end position="66"/>
    </location>
</feature>
<dbReference type="AlphaFoldDB" id="A0AAW1PWR6"/>
<keyword evidence="3" id="KW-1185">Reference proteome</keyword>
<proteinExistence type="predicted"/>
<gene>
    <name evidence="2" type="ORF">WJX72_000366</name>
</gene>
<reference evidence="2 3" key="1">
    <citation type="journal article" date="2024" name="Nat. Commun.">
        <title>Phylogenomics reveals the evolutionary origins of lichenization in chlorophyte algae.</title>
        <authorList>
            <person name="Puginier C."/>
            <person name="Libourel C."/>
            <person name="Otte J."/>
            <person name="Skaloud P."/>
            <person name="Haon M."/>
            <person name="Grisel S."/>
            <person name="Petersen M."/>
            <person name="Berrin J.G."/>
            <person name="Delaux P.M."/>
            <person name="Dal Grande F."/>
            <person name="Keller J."/>
        </authorList>
    </citation>
    <scope>NUCLEOTIDE SEQUENCE [LARGE SCALE GENOMIC DNA]</scope>
    <source>
        <strain evidence="2 3">SAG 2043</strain>
    </source>
</reference>
<accession>A0AAW1PWR6</accession>
<dbReference type="Pfam" id="PF16543">
    <property type="entry name" value="DFRP_C"/>
    <property type="match status" value="1"/>
</dbReference>
<comment type="caution">
    <text evidence="2">The sequence shown here is derived from an EMBL/GenBank/DDBJ whole genome shotgun (WGS) entry which is preliminary data.</text>
</comment>
<evidence type="ECO:0000313" key="2">
    <source>
        <dbReference type="EMBL" id="KAK9812603.1"/>
    </source>
</evidence>
<organism evidence="2 3">
    <name type="scientific">[Myrmecia] bisecta</name>
    <dbReference type="NCBI Taxonomy" id="41462"/>
    <lineage>
        <taxon>Eukaryota</taxon>
        <taxon>Viridiplantae</taxon>
        <taxon>Chlorophyta</taxon>
        <taxon>core chlorophytes</taxon>
        <taxon>Trebouxiophyceae</taxon>
        <taxon>Trebouxiales</taxon>
        <taxon>Trebouxiaceae</taxon>
        <taxon>Myrmecia</taxon>
    </lineage>
</organism>
<sequence length="67" mass="7809">MPGAPDQQPPPALSKEQFQRWKACRDLEREQKAQEAAAQRRADIEAGRVQMTGKELYEHHPELFEDY</sequence>
<dbReference type="Proteomes" id="UP001489004">
    <property type="component" value="Unassembled WGS sequence"/>
</dbReference>
<dbReference type="InterPro" id="IPR032378">
    <property type="entry name" value="ZC3H15/TMA46_C"/>
</dbReference>
<dbReference type="EMBL" id="JALJOR010000008">
    <property type="protein sequence ID" value="KAK9812603.1"/>
    <property type="molecule type" value="Genomic_DNA"/>
</dbReference>
<protein>
    <recommendedName>
        <fullName evidence="1">ZC3H15/TMA46 family C-terminal domain-containing protein</fullName>
    </recommendedName>
</protein>